<gene>
    <name evidence="2" type="ORF">THAOC_16574</name>
</gene>
<dbReference type="OMA" id="GCKLAMA"/>
<dbReference type="Gene3D" id="3.60.20.40">
    <property type="match status" value="1"/>
</dbReference>
<feature type="compositionally biased region" description="Basic residues" evidence="1">
    <location>
        <begin position="132"/>
        <end position="141"/>
    </location>
</feature>
<dbReference type="EMBL" id="AGNL01018611">
    <property type="protein sequence ID" value="EJK62801.1"/>
    <property type="molecule type" value="Genomic_DNA"/>
</dbReference>
<feature type="compositionally biased region" description="Basic and acidic residues" evidence="1">
    <location>
        <begin position="48"/>
        <end position="66"/>
    </location>
</feature>
<keyword evidence="3" id="KW-1185">Reference proteome</keyword>
<reference evidence="2 3" key="1">
    <citation type="journal article" date="2012" name="Genome Biol.">
        <title>Genome and low-iron response of an oceanic diatom adapted to chronic iron limitation.</title>
        <authorList>
            <person name="Lommer M."/>
            <person name="Specht M."/>
            <person name="Roy A.S."/>
            <person name="Kraemer L."/>
            <person name="Andreson R."/>
            <person name="Gutowska M.A."/>
            <person name="Wolf J."/>
            <person name="Bergner S.V."/>
            <person name="Schilhabel M.B."/>
            <person name="Klostermeier U.C."/>
            <person name="Beiko R.G."/>
            <person name="Rosenstiel P."/>
            <person name="Hippler M."/>
            <person name="Laroche J."/>
        </authorList>
    </citation>
    <scope>NUCLEOTIDE SEQUENCE [LARGE SCALE GENOMIC DNA]</scope>
    <source>
        <strain evidence="2 3">CCMP1005</strain>
    </source>
</reference>
<dbReference type="PANTHER" id="PTHR43881">
    <property type="entry name" value="GAMMA-GLUTAMYLTRANSPEPTIDASE (AFU_ORTHOLOGUE AFUA_4G13580)"/>
    <property type="match status" value="1"/>
</dbReference>
<dbReference type="InterPro" id="IPR029055">
    <property type="entry name" value="Ntn_hydrolases_N"/>
</dbReference>
<evidence type="ECO:0008006" key="4">
    <source>
        <dbReference type="Google" id="ProtNLM"/>
    </source>
</evidence>
<dbReference type="InterPro" id="IPR052896">
    <property type="entry name" value="GGT-like_enzyme"/>
</dbReference>
<evidence type="ECO:0000313" key="2">
    <source>
        <dbReference type="EMBL" id="EJK62801.1"/>
    </source>
</evidence>
<dbReference type="Proteomes" id="UP000266841">
    <property type="component" value="Unassembled WGS sequence"/>
</dbReference>
<dbReference type="eggNOG" id="KOG2410">
    <property type="taxonomic scope" value="Eukaryota"/>
</dbReference>
<dbReference type="Pfam" id="PF01019">
    <property type="entry name" value="G_glu_transpept"/>
    <property type="match status" value="1"/>
</dbReference>
<protein>
    <recommendedName>
        <fullName evidence="4">Gamma-glutamyltransferase</fullName>
    </recommendedName>
</protein>
<dbReference type="SUPFAM" id="SSF56235">
    <property type="entry name" value="N-terminal nucleophile aminohydrolases (Ntn hydrolases)"/>
    <property type="match status" value="1"/>
</dbReference>
<sequence>MITKLRRGLASRKLPLTYLQKEFERVSFIRTTWHNQTQHSATPAGERSGQRTRNDVVRRGERRCEDGPPQSQEVFLGRRRLELSRGRRGAAPAADPLPLEAVARPLHEGVRGDLPASRHEHRAARPEGSGGKRGRRQRRGGRTVESVNGSGRCPAALTLDAVRARHPTAADMARRFPTSVDSVTVPGAARGWEDTVVRFGSGNLTMAQILEPARVLAEEGFPVATLTASRWSAQMDDIVKWHGADEVENGEVELAADGGREGPRPGQLFRNPSMANVLRSLGEHGAARGFYGGFPGRSIVEAVRRHGGSMTMDDLTKHESTFEDAISVEYRGKRIWECPPNGQGIAGLIALEGLKSLEESGDVEPAMVQGVDVHPQMSAATLHAAIEAMRLGFADARRYVCDPASVEGGDESESSPGWLLDKDRIAERARELFDRDKAVVQGTPTPSSCTVSFQVVDERGNAMSFVNSNYMGFGTGLTPKGCGFTLQNRGSGFSLDATHPNALAPNKRPYHTIIPCMVTHSDTGELYSTLTNMGGFMQPQGHLQLAVNLLALGMDPQTAIDAPRFCILDGTRNGTVFVETGFLPETVEALGRMGHRMKSGVAGNEREVFGRAQVITRDRETGVLCAGSDGRADGCALGY</sequence>
<dbReference type="PRINTS" id="PR01210">
    <property type="entry name" value="GGTRANSPTASE"/>
</dbReference>
<name>K0SP96_THAOC</name>
<organism evidence="2 3">
    <name type="scientific">Thalassiosira oceanica</name>
    <name type="common">Marine diatom</name>
    <dbReference type="NCBI Taxonomy" id="159749"/>
    <lineage>
        <taxon>Eukaryota</taxon>
        <taxon>Sar</taxon>
        <taxon>Stramenopiles</taxon>
        <taxon>Ochrophyta</taxon>
        <taxon>Bacillariophyta</taxon>
        <taxon>Coscinodiscophyceae</taxon>
        <taxon>Thalassiosirophycidae</taxon>
        <taxon>Thalassiosirales</taxon>
        <taxon>Thalassiosiraceae</taxon>
        <taxon>Thalassiosira</taxon>
    </lineage>
</organism>
<evidence type="ECO:0000313" key="3">
    <source>
        <dbReference type="Proteomes" id="UP000266841"/>
    </source>
</evidence>
<dbReference type="InterPro" id="IPR043137">
    <property type="entry name" value="GGT_ssub_C"/>
</dbReference>
<dbReference type="InterPro" id="IPR043138">
    <property type="entry name" value="GGT_lsub"/>
</dbReference>
<dbReference type="AlphaFoldDB" id="K0SP96"/>
<dbReference type="Gene3D" id="1.10.246.130">
    <property type="match status" value="1"/>
</dbReference>
<feature type="region of interest" description="Disordered" evidence="1">
    <location>
        <begin position="109"/>
        <end position="151"/>
    </location>
</feature>
<comment type="caution">
    <text evidence="2">The sequence shown here is derived from an EMBL/GenBank/DDBJ whole genome shotgun (WGS) entry which is preliminary data.</text>
</comment>
<dbReference type="PANTHER" id="PTHR43881:SF1">
    <property type="entry name" value="GAMMA-GLUTAMYLTRANSPEPTIDASE (AFU_ORTHOLOGUE AFUA_4G13580)"/>
    <property type="match status" value="1"/>
</dbReference>
<dbReference type="OrthoDB" id="2015213at2759"/>
<feature type="region of interest" description="Disordered" evidence="1">
    <location>
        <begin position="34"/>
        <end position="78"/>
    </location>
</feature>
<proteinExistence type="predicted"/>
<accession>K0SP96</accession>
<evidence type="ECO:0000256" key="1">
    <source>
        <dbReference type="SAM" id="MobiDB-lite"/>
    </source>
</evidence>